<dbReference type="SUPFAM" id="SSF49899">
    <property type="entry name" value="Concanavalin A-like lectins/glucanases"/>
    <property type="match status" value="1"/>
</dbReference>
<name>A0ABX1HPV0_9BACT</name>
<evidence type="ECO:0000313" key="2">
    <source>
        <dbReference type="EMBL" id="NKI91011.1"/>
    </source>
</evidence>
<dbReference type="EMBL" id="JAAVTK010000012">
    <property type="protein sequence ID" value="NKI91011.1"/>
    <property type="molecule type" value="Genomic_DNA"/>
</dbReference>
<sequence length="81" mass="9088">MEVPAAQARQPIYLRVAVKAGAKCQFSYSFDNQVFQSLGSEFQAREGKWIGAKVGLFSSRTAKFNDAGNADIDWFRIEPNR</sequence>
<dbReference type="InterPro" id="IPR013320">
    <property type="entry name" value="ConA-like_dom_sf"/>
</dbReference>
<dbReference type="Gene3D" id="2.60.120.200">
    <property type="match status" value="1"/>
</dbReference>
<reference evidence="2 3" key="1">
    <citation type="submission" date="2020-03" db="EMBL/GenBank/DDBJ databases">
        <title>Genomic Encyclopedia of Type Strains, Phase IV (KMG-V): Genome sequencing to study the core and pangenomes of soil and plant-associated prokaryotes.</title>
        <authorList>
            <person name="Whitman W."/>
        </authorList>
    </citation>
    <scope>NUCLEOTIDE SEQUENCE [LARGE SCALE GENOMIC DNA]</scope>
    <source>
        <strain evidence="2 3">1B</strain>
    </source>
</reference>
<dbReference type="Pfam" id="PF17851">
    <property type="entry name" value="GH43_C2"/>
    <property type="match status" value="1"/>
</dbReference>
<keyword evidence="3" id="KW-1185">Reference proteome</keyword>
<protein>
    <recommendedName>
        <fullName evidence="1">Beta-xylosidase C-terminal Concanavalin A-like domain-containing protein</fullName>
    </recommendedName>
</protein>
<organism evidence="2 3">
    <name type="scientific">Hymenobacter artigasi</name>
    <dbReference type="NCBI Taxonomy" id="2719616"/>
    <lineage>
        <taxon>Bacteria</taxon>
        <taxon>Pseudomonadati</taxon>
        <taxon>Bacteroidota</taxon>
        <taxon>Cytophagia</taxon>
        <taxon>Cytophagales</taxon>
        <taxon>Hymenobacteraceae</taxon>
        <taxon>Hymenobacter</taxon>
    </lineage>
</organism>
<comment type="caution">
    <text evidence="2">The sequence shown here is derived from an EMBL/GenBank/DDBJ whole genome shotgun (WGS) entry which is preliminary data.</text>
</comment>
<evidence type="ECO:0000259" key="1">
    <source>
        <dbReference type="Pfam" id="PF17851"/>
    </source>
</evidence>
<evidence type="ECO:0000313" key="3">
    <source>
        <dbReference type="Proteomes" id="UP000717634"/>
    </source>
</evidence>
<proteinExistence type="predicted"/>
<feature type="domain" description="Beta-xylosidase C-terminal Concanavalin A-like" evidence="1">
    <location>
        <begin position="2"/>
        <end position="78"/>
    </location>
</feature>
<dbReference type="InterPro" id="IPR041542">
    <property type="entry name" value="GH43_C2"/>
</dbReference>
<gene>
    <name evidence="2" type="ORF">HBN54_003623</name>
</gene>
<accession>A0ABX1HPV0</accession>
<dbReference type="Proteomes" id="UP000717634">
    <property type="component" value="Unassembled WGS sequence"/>
</dbReference>